<reference evidence="3 4" key="1">
    <citation type="submission" date="2018-03" db="EMBL/GenBank/DDBJ databases">
        <title>Genomic Encyclopedia of Archaeal and Bacterial Type Strains, Phase II (KMG-II): from individual species to whole genera.</title>
        <authorList>
            <person name="Goeker M."/>
        </authorList>
    </citation>
    <scope>NUCLEOTIDE SEQUENCE [LARGE SCALE GENOMIC DNA]</scope>
    <source>
        <strain evidence="3 4">DSM 29057</strain>
    </source>
</reference>
<evidence type="ECO:0000313" key="3">
    <source>
        <dbReference type="EMBL" id="PSL26032.1"/>
    </source>
</evidence>
<protein>
    <submittedName>
        <fullName evidence="3">Response regulator receiver domain-containing protein</fullName>
    </submittedName>
</protein>
<keyword evidence="4" id="KW-1185">Reference proteome</keyword>
<comment type="caution">
    <text evidence="3">The sequence shown here is derived from an EMBL/GenBank/DDBJ whole genome shotgun (WGS) entry which is preliminary data.</text>
</comment>
<dbReference type="InterPro" id="IPR052893">
    <property type="entry name" value="TCS_response_regulator"/>
</dbReference>
<feature type="modified residue" description="4-aspartylphosphate" evidence="1">
    <location>
        <position position="62"/>
    </location>
</feature>
<dbReference type="AlphaFoldDB" id="A0A2P8FWC9"/>
<dbReference type="InterPro" id="IPR001789">
    <property type="entry name" value="Sig_transdc_resp-reg_receiver"/>
</dbReference>
<dbReference type="SUPFAM" id="SSF52172">
    <property type="entry name" value="CheY-like"/>
    <property type="match status" value="1"/>
</dbReference>
<dbReference type="OrthoDB" id="7631574at2"/>
<accession>A0A2P8FWC9</accession>
<dbReference type="InterPro" id="IPR011006">
    <property type="entry name" value="CheY-like_superfamily"/>
</dbReference>
<dbReference type="Pfam" id="PF00072">
    <property type="entry name" value="Response_reg"/>
    <property type="match status" value="1"/>
</dbReference>
<dbReference type="EMBL" id="PYAS01000010">
    <property type="protein sequence ID" value="PSL26032.1"/>
    <property type="molecule type" value="Genomic_DNA"/>
</dbReference>
<dbReference type="Proteomes" id="UP000241964">
    <property type="component" value="Unassembled WGS sequence"/>
</dbReference>
<dbReference type="Gene3D" id="3.40.50.2300">
    <property type="match status" value="1"/>
</dbReference>
<feature type="domain" description="Response regulatory" evidence="2">
    <location>
        <begin position="8"/>
        <end position="129"/>
    </location>
</feature>
<dbReference type="CDD" id="cd17557">
    <property type="entry name" value="REC_Rcp-like"/>
    <property type="match status" value="1"/>
</dbReference>
<dbReference type="RefSeq" id="WP_106597212.1">
    <property type="nucleotide sequence ID" value="NZ_PYAS01000010.1"/>
</dbReference>
<name>A0A2P8FWC9_9BACT</name>
<proteinExistence type="predicted"/>
<sequence length="149" mass="17177">MSTKPNKSIFLADDDEDDCLLFEDALREVSTSTELLTASDGVELIDLMEKTVPPPPDVIFLDLNMPRKNGFECLDLIRQTKAWEHIPVVIFSTTGQEEMVRKVHEKGANFFIRKPGSFPKLKQAIKQILDIDWTKHSWTPAPENFYYQY</sequence>
<dbReference type="SMART" id="SM00448">
    <property type="entry name" value="REC"/>
    <property type="match status" value="1"/>
</dbReference>
<evidence type="ECO:0000259" key="2">
    <source>
        <dbReference type="PROSITE" id="PS50110"/>
    </source>
</evidence>
<dbReference type="PROSITE" id="PS50110">
    <property type="entry name" value="RESPONSE_REGULATORY"/>
    <property type="match status" value="1"/>
</dbReference>
<evidence type="ECO:0000256" key="1">
    <source>
        <dbReference type="PROSITE-ProRule" id="PRU00169"/>
    </source>
</evidence>
<organism evidence="3 4">
    <name type="scientific">Dyadobacter jiangsuensis</name>
    <dbReference type="NCBI Taxonomy" id="1591085"/>
    <lineage>
        <taxon>Bacteria</taxon>
        <taxon>Pseudomonadati</taxon>
        <taxon>Bacteroidota</taxon>
        <taxon>Cytophagia</taxon>
        <taxon>Cytophagales</taxon>
        <taxon>Spirosomataceae</taxon>
        <taxon>Dyadobacter</taxon>
    </lineage>
</organism>
<dbReference type="PANTHER" id="PTHR44520:SF2">
    <property type="entry name" value="RESPONSE REGULATOR RCP1"/>
    <property type="match status" value="1"/>
</dbReference>
<dbReference type="GO" id="GO:0000160">
    <property type="term" value="P:phosphorelay signal transduction system"/>
    <property type="evidence" value="ECO:0007669"/>
    <property type="project" value="InterPro"/>
</dbReference>
<dbReference type="PANTHER" id="PTHR44520">
    <property type="entry name" value="RESPONSE REGULATOR RCP1-RELATED"/>
    <property type="match status" value="1"/>
</dbReference>
<evidence type="ECO:0000313" key="4">
    <source>
        <dbReference type="Proteomes" id="UP000241964"/>
    </source>
</evidence>
<keyword evidence="1" id="KW-0597">Phosphoprotein</keyword>
<gene>
    <name evidence="3" type="ORF">CLV60_11010</name>
</gene>